<name>A0A6P0GPI7_9ACTN</name>
<evidence type="ECO:0000256" key="1">
    <source>
        <dbReference type="SAM" id="Phobius"/>
    </source>
</evidence>
<evidence type="ECO:0000313" key="2">
    <source>
        <dbReference type="EMBL" id="NEM08811.1"/>
    </source>
</evidence>
<evidence type="ECO:0008006" key="4">
    <source>
        <dbReference type="Google" id="ProtNLM"/>
    </source>
</evidence>
<feature type="transmembrane region" description="Helical" evidence="1">
    <location>
        <begin position="62"/>
        <end position="81"/>
    </location>
</feature>
<keyword evidence="1" id="KW-0472">Membrane</keyword>
<accession>A0A6P0GPI7</accession>
<feature type="transmembrane region" description="Helical" evidence="1">
    <location>
        <begin position="6"/>
        <end position="25"/>
    </location>
</feature>
<evidence type="ECO:0000313" key="3">
    <source>
        <dbReference type="Proteomes" id="UP000471126"/>
    </source>
</evidence>
<reference evidence="2 3" key="1">
    <citation type="submission" date="2019-12" db="EMBL/GenBank/DDBJ databases">
        <title>WGS of CPCC 203550 I12A-02606.</title>
        <authorList>
            <person name="Jiang Z."/>
        </authorList>
    </citation>
    <scope>NUCLEOTIDE SEQUENCE [LARGE SCALE GENOMIC DNA]</scope>
    <source>
        <strain evidence="2 3">I12A-02606</strain>
    </source>
</reference>
<sequence length="145" mass="14716">MREAVLLLHVTAGTAGLLLGPWWLVARLRGRRGTAVAAGDLAAVAAVAVTGCALALTAPGLGWLVAFGVLSAALAGTGALARERDWPHWPTLQPHLLGGSYTALTTGLLVARTGIPLAWVLPALVGQLPIALAERRLTAAAAVPA</sequence>
<keyword evidence="1" id="KW-0812">Transmembrane</keyword>
<protein>
    <recommendedName>
        <fullName evidence="4">DUF2306 domain-containing protein</fullName>
    </recommendedName>
</protein>
<dbReference type="RefSeq" id="WP_163479096.1">
    <property type="nucleotide sequence ID" value="NZ_JAAGWE010000045.1"/>
</dbReference>
<dbReference type="EMBL" id="JAAGWE010000045">
    <property type="protein sequence ID" value="NEM08811.1"/>
    <property type="molecule type" value="Genomic_DNA"/>
</dbReference>
<feature type="transmembrane region" description="Helical" evidence="1">
    <location>
        <begin position="37"/>
        <end position="56"/>
    </location>
</feature>
<keyword evidence="1" id="KW-1133">Transmembrane helix</keyword>
<comment type="caution">
    <text evidence="2">The sequence shown here is derived from an EMBL/GenBank/DDBJ whole genome shotgun (WGS) entry which is preliminary data.</text>
</comment>
<proteinExistence type="predicted"/>
<dbReference type="Proteomes" id="UP000471126">
    <property type="component" value="Unassembled WGS sequence"/>
</dbReference>
<dbReference type="AlphaFoldDB" id="A0A6P0GPI7"/>
<organism evidence="2 3">
    <name type="scientific">Geodermatophilus normandii</name>
    <dbReference type="NCBI Taxonomy" id="1137989"/>
    <lineage>
        <taxon>Bacteria</taxon>
        <taxon>Bacillati</taxon>
        <taxon>Actinomycetota</taxon>
        <taxon>Actinomycetes</taxon>
        <taxon>Geodermatophilales</taxon>
        <taxon>Geodermatophilaceae</taxon>
        <taxon>Geodermatophilus</taxon>
    </lineage>
</organism>
<gene>
    <name evidence="2" type="ORF">GCU54_22895</name>
</gene>